<dbReference type="PANTHER" id="PTHR33930:SF2">
    <property type="entry name" value="BLR3452 PROTEIN"/>
    <property type="match status" value="1"/>
</dbReference>
<dbReference type="GO" id="GO:0051920">
    <property type="term" value="F:peroxiredoxin activity"/>
    <property type="evidence" value="ECO:0007669"/>
    <property type="project" value="InterPro"/>
</dbReference>
<gene>
    <name evidence="2" type="ORF">GLP40_22420</name>
</gene>
<accession>A0A6I3L178</accession>
<dbReference type="RefSeq" id="WP_154790055.1">
    <property type="nucleotide sequence ID" value="NZ_WMBB01000010.1"/>
</dbReference>
<dbReference type="InterPro" id="IPR029032">
    <property type="entry name" value="AhpD-like"/>
</dbReference>
<protein>
    <submittedName>
        <fullName evidence="2">Carboxymuconolactone decarboxylase family protein</fullName>
    </submittedName>
</protein>
<dbReference type="InterPro" id="IPR003779">
    <property type="entry name" value="CMD-like"/>
</dbReference>
<dbReference type="Proteomes" id="UP000432464">
    <property type="component" value="Unassembled WGS sequence"/>
</dbReference>
<evidence type="ECO:0000313" key="2">
    <source>
        <dbReference type="EMBL" id="MTE15511.1"/>
    </source>
</evidence>
<keyword evidence="3" id="KW-1185">Reference proteome</keyword>
<organism evidence="2 3">
    <name type="scientific">Nocardia aurantiaca</name>
    <dbReference type="NCBI Taxonomy" id="2675850"/>
    <lineage>
        <taxon>Bacteria</taxon>
        <taxon>Bacillati</taxon>
        <taxon>Actinomycetota</taxon>
        <taxon>Actinomycetes</taxon>
        <taxon>Mycobacteriales</taxon>
        <taxon>Nocardiaceae</taxon>
        <taxon>Nocardia</taxon>
    </lineage>
</organism>
<dbReference type="Pfam" id="PF02627">
    <property type="entry name" value="CMD"/>
    <property type="match status" value="1"/>
</dbReference>
<evidence type="ECO:0000313" key="3">
    <source>
        <dbReference type="Proteomes" id="UP000432464"/>
    </source>
</evidence>
<dbReference type="Gene3D" id="1.20.1290.10">
    <property type="entry name" value="AhpD-like"/>
    <property type="match status" value="1"/>
</dbReference>
<dbReference type="EMBL" id="WMBB01000010">
    <property type="protein sequence ID" value="MTE15511.1"/>
    <property type="molecule type" value="Genomic_DNA"/>
</dbReference>
<name>A0A6I3L178_9NOCA</name>
<feature type="domain" description="Carboxymuconolactone decarboxylase-like" evidence="1">
    <location>
        <begin position="19"/>
        <end position="87"/>
    </location>
</feature>
<reference evidence="2 3" key="1">
    <citation type="submission" date="2019-11" db="EMBL/GenBank/DDBJ databases">
        <title>Nocardia sp. nov. CT2-14 isolated from soil.</title>
        <authorList>
            <person name="Kanchanasin P."/>
            <person name="Tanasupawat S."/>
            <person name="Yuki M."/>
            <person name="Kudo T."/>
        </authorList>
    </citation>
    <scope>NUCLEOTIDE SEQUENCE [LARGE SCALE GENOMIC DNA]</scope>
    <source>
        <strain evidence="2 3">CT2-14</strain>
    </source>
</reference>
<comment type="caution">
    <text evidence="2">The sequence shown here is derived from an EMBL/GenBank/DDBJ whole genome shotgun (WGS) entry which is preliminary data.</text>
</comment>
<evidence type="ECO:0000259" key="1">
    <source>
        <dbReference type="Pfam" id="PF02627"/>
    </source>
</evidence>
<dbReference type="PANTHER" id="PTHR33930">
    <property type="entry name" value="ALKYL HYDROPEROXIDE REDUCTASE AHPD"/>
    <property type="match status" value="1"/>
</dbReference>
<dbReference type="SUPFAM" id="SSF69118">
    <property type="entry name" value="AhpD-like"/>
    <property type="match status" value="1"/>
</dbReference>
<proteinExistence type="predicted"/>
<sequence>MRAQGAWNPLWDKLFDWDPEWTEQFVSMGSLPIRRGVLSPQFVELLSIAVDAACTHMYSPGVRRHIRAALELGVSREEILAVLELTSVLGIHACNVGVPLLAEELDAFERRRAERR</sequence>
<dbReference type="AlphaFoldDB" id="A0A6I3L178"/>